<comment type="similarity">
    <text evidence="16">Belongs to the GlnE family.</text>
</comment>
<dbReference type="InterPro" id="IPR043519">
    <property type="entry name" value="NT_sf"/>
</dbReference>
<dbReference type="Gene3D" id="1.20.120.330">
    <property type="entry name" value="Nucleotidyltransferases domain 2"/>
    <property type="match status" value="2"/>
</dbReference>
<evidence type="ECO:0000256" key="5">
    <source>
        <dbReference type="ARBA" id="ARBA00022695"/>
    </source>
</evidence>
<keyword evidence="10" id="KW-0560">Oxidoreductase</keyword>
<dbReference type="InterPro" id="IPR005190">
    <property type="entry name" value="GlnE_rpt_dom"/>
</dbReference>
<comment type="catalytic activity">
    <reaction evidence="16">
        <text>[glutamine synthetase]-O(4)-(5'-adenylyl)-L-tyrosine + phosphate = [glutamine synthetase]-L-tyrosine + ADP</text>
        <dbReference type="Rhea" id="RHEA:43716"/>
        <dbReference type="Rhea" id="RHEA-COMP:10660"/>
        <dbReference type="Rhea" id="RHEA-COMP:10661"/>
        <dbReference type="ChEBI" id="CHEBI:43474"/>
        <dbReference type="ChEBI" id="CHEBI:46858"/>
        <dbReference type="ChEBI" id="CHEBI:83624"/>
        <dbReference type="ChEBI" id="CHEBI:456216"/>
        <dbReference type="EC" id="2.7.7.89"/>
    </reaction>
</comment>
<keyword evidence="4 16" id="KW-0808">Transferase</keyword>
<evidence type="ECO:0000256" key="14">
    <source>
        <dbReference type="ARBA" id="ARBA00038489"/>
    </source>
</evidence>
<dbReference type="GO" id="GO:0000287">
    <property type="term" value="F:magnesium ion binding"/>
    <property type="evidence" value="ECO:0007669"/>
    <property type="project" value="UniProtKB-UniRule"/>
</dbReference>
<evidence type="ECO:0000256" key="9">
    <source>
        <dbReference type="ARBA" id="ARBA00022862"/>
    </source>
</evidence>
<dbReference type="GO" id="GO:0051920">
    <property type="term" value="F:peroxiredoxin activity"/>
    <property type="evidence" value="ECO:0000314"/>
    <property type="project" value="CACAO"/>
</dbReference>
<dbReference type="InterPro" id="IPR013546">
    <property type="entry name" value="PII_UdlTrfase/GS_AdlTrfase"/>
</dbReference>
<sequence length="1155" mass="126165">MQEFLFPSATARFPLPADQGRLDRGLERWRALARDDSEGIAPSFVKNFLDDPRGNALLAAVFGNSPYLSAALIREPAFVETLALRGPDQVFPDLLEGMARAIAATSEATVVMQVLRVTKRRAALCIALADIARWWSLEQVTAALSALAERSLRAVVAHLLTRRAASGDLVLPHPEDPERDSGFFILGMGKLGGGELNYSSDIDLIVLFDAEKARYQGKRSLKECYVGLTRDLVRMMEERTAEGYVFRTDLRLRPDPGSTAVAISTEAAEIYYETMGQNWERAAMIKARPVAGDLVAGQAFLTHLRPFVWRKYLDFNAIQDIHSIKRQIDAVRGGAEIGVAGHNIKLGRGGIREIEFFAQTQQLIWGGRTPKLRSKSTCEALADLVEVGLVEAPAADELTEAYRYLRTLEHRLQMIDDEQTQTLPLEPDKLRHLALFMGEADAEALGVAVTTRLRRVESHYAGLFEDAPSLSQGGNLVFTGGEDDPETLATLRRMGFSNPEGISATIRGWHHGRYAATRSTRTRERLTELMPDLLKALAATAQPDTALLRFDEFLSKLPTGMQLFTLFQANPGLLGLLAEIMGDAPRLSEHLARNPRLMDIVLTPGFFEGAPSHADMTRSLDALLADAVVFEDTLDLVRRWANDLRFSIGVLALRGLVEAEEAGQSLSDVADVALSRLVPRVEAEFALAHGVVPGGAMAVVALGKLGSREMTATSDLDLIVVYETPEDSEGSQATEAGQRPLPVSAYYTRLTQRIVNAITALTAEGALYEVDMRLRPSGNKGPLATSLTAFRRYQADAAWTWEHMALTRARVITGPEGLRARIDAVIAETLTRPRDAETLARDVADMRARMERDKPAASPWDVKLAPGGLVDIDFLAQFLQLRHAPRTPEVLAADTVGALRRLSEAGYLDPAICRFLCAHHRRNLGIQATLRHSIAGPPRDSDLTPGLKAKLARATGWDDFETLRAHMADDGARVRQIFTEIVDPTRPPPPPPLEKGPPMTEIPVAPGTAAPDFSLPTDGGGTLSLADLRGKKLVLYFYPKDATSGCTTEALGFKEQAEAFAEAGAVIVGVSKDSVKSHDGFKAKQGLPFTLASDAEGAVCQSYGVWVEKSMYGRTYMGIDRSTFLIDGEGIIRKIWRKVKVAGHVAAVLEEARAL</sequence>
<keyword evidence="13" id="KW-0676">Redox-active center</keyword>
<dbReference type="AlphaFoldDB" id="Q2RSQ7"/>
<keyword evidence="9" id="KW-0049">Antioxidant</keyword>
<evidence type="ECO:0000256" key="17">
    <source>
        <dbReference type="SAM" id="MobiDB-lite"/>
    </source>
</evidence>
<dbReference type="KEGG" id="rru:Rru_A2038"/>
<dbReference type="PROSITE" id="PS51352">
    <property type="entry name" value="THIOREDOXIN_2"/>
    <property type="match status" value="1"/>
</dbReference>
<dbReference type="Proteomes" id="UP000001929">
    <property type="component" value="Chromosome"/>
</dbReference>
<feature type="region of interest" description="Adenylyl transferase" evidence="16">
    <location>
        <begin position="472"/>
        <end position="1155"/>
    </location>
</feature>
<keyword evidence="7 16" id="KW-0067">ATP-binding</keyword>
<dbReference type="PANTHER" id="PTHR30621:SF0">
    <property type="entry name" value="BIFUNCTIONAL GLUTAMINE SYNTHETASE ADENYLYLTRANSFERASE_ADENYLYL-REMOVING ENZYME"/>
    <property type="match status" value="1"/>
</dbReference>
<comment type="subunit">
    <text evidence="2">Monomer.</text>
</comment>
<keyword evidence="12 16" id="KW-0511">Multifunctional enzyme</keyword>
<feature type="region of interest" description="Adenylyl removase" evidence="16">
    <location>
        <begin position="1"/>
        <end position="469"/>
    </location>
</feature>
<gene>
    <name evidence="16" type="primary">glnE</name>
    <name evidence="19" type="ordered locus">Rru_A2038</name>
</gene>
<evidence type="ECO:0000313" key="20">
    <source>
        <dbReference type="Proteomes" id="UP000001929"/>
    </source>
</evidence>
<dbReference type="SUPFAM" id="SSF81593">
    <property type="entry name" value="Nucleotidyltransferase substrate binding subunit/domain"/>
    <property type="match status" value="2"/>
</dbReference>
<dbReference type="eggNOG" id="COG1225">
    <property type="taxonomic scope" value="Bacteria"/>
</dbReference>
<evidence type="ECO:0000259" key="18">
    <source>
        <dbReference type="PROSITE" id="PS51352"/>
    </source>
</evidence>
<evidence type="ECO:0000313" key="19">
    <source>
        <dbReference type="EMBL" id="ABC22838.1"/>
    </source>
</evidence>
<dbReference type="HOGENOM" id="CLU_006233_0_0_5"/>
<evidence type="ECO:0000256" key="16">
    <source>
        <dbReference type="HAMAP-Rule" id="MF_00802"/>
    </source>
</evidence>
<dbReference type="Gene3D" id="1.20.120.1510">
    <property type="match status" value="1"/>
</dbReference>
<dbReference type="Gene3D" id="3.30.460.10">
    <property type="entry name" value="Beta Polymerase, domain 2"/>
    <property type="match status" value="2"/>
</dbReference>
<evidence type="ECO:0000256" key="1">
    <source>
        <dbReference type="ARBA" id="ARBA00003330"/>
    </source>
</evidence>
<comment type="catalytic activity">
    <reaction evidence="16">
        <text>[glutamine synthetase]-L-tyrosine + ATP = [glutamine synthetase]-O(4)-(5'-adenylyl)-L-tyrosine + diphosphate</text>
        <dbReference type="Rhea" id="RHEA:18589"/>
        <dbReference type="Rhea" id="RHEA-COMP:10660"/>
        <dbReference type="Rhea" id="RHEA-COMP:10661"/>
        <dbReference type="ChEBI" id="CHEBI:30616"/>
        <dbReference type="ChEBI" id="CHEBI:33019"/>
        <dbReference type="ChEBI" id="CHEBI:46858"/>
        <dbReference type="ChEBI" id="CHEBI:83624"/>
        <dbReference type="EC" id="2.7.7.42"/>
    </reaction>
</comment>
<dbReference type="NCBIfam" id="NF008292">
    <property type="entry name" value="PRK11072.1"/>
    <property type="match status" value="1"/>
</dbReference>
<dbReference type="GO" id="GO:0140824">
    <property type="term" value="F:thioredoxin-dependent peroxiredoxin activity"/>
    <property type="evidence" value="ECO:0007669"/>
    <property type="project" value="UniProtKB-EC"/>
</dbReference>
<dbReference type="InterPro" id="IPR000866">
    <property type="entry name" value="AhpC/TSA"/>
</dbReference>
<dbReference type="Pfam" id="PF00578">
    <property type="entry name" value="AhpC-TSA"/>
    <property type="match status" value="1"/>
</dbReference>
<keyword evidence="3" id="KW-0575">Peroxidase</keyword>
<evidence type="ECO:0000256" key="10">
    <source>
        <dbReference type="ARBA" id="ARBA00023002"/>
    </source>
</evidence>
<keyword evidence="11" id="KW-1015">Disulfide bond</keyword>
<dbReference type="CDD" id="cd03017">
    <property type="entry name" value="PRX_BCP"/>
    <property type="match status" value="1"/>
</dbReference>
<comment type="similarity">
    <text evidence="14">Belongs to the peroxiredoxin family. BCP/PrxQ subfamily.</text>
</comment>
<dbReference type="PANTHER" id="PTHR30621">
    <property type="entry name" value="GLUTAMINE SYNTHETASE ADENYLYLTRANSFERASE"/>
    <property type="match status" value="1"/>
</dbReference>
<dbReference type="GO" id="GO:0005829">
    <property type="term" value="C:cytosol"/>
    <property type="evidence" value="ECO:0007669"/>
    <property type="project" value="TreeGrafter"/>
</dbReference>
<keyword evidence="20" id="KW-1185">Reference proteome</keyword>
<accession>Q2RSQ7</accession>
<evidence type="ECO:0000256" key="7">
    <source>
        <dbReference type="ARBA" id="ARBA00022840"/>
    </source>
</evidence>
<dbReference type="Pfam" id="PF03710">
    <property type="entry name" value="GlnE"/>
    <property type="match status" value="2"/>
</dbReference>
<proteinExistence type="inferred from homology"/>
<evidence type="ECO:0000256" key="12">
    <source>
        <dbReference type="ARBA" id="ARBA00023268"/>
    </source>
</evidence>
<dbReference type="EC" id="2.7.7.42" evidence="16"/>
<dbReference type="GO" id="GO:0006542">
    <property type="term" value="P:glutamine biosynthetic process"/>
    <property type="evidence" value="ECO:0000315"/>
    <property type="project" value="CACAO"/>
</dbReference>
<dbReference type="InterPro" id="IPR013766">
    <property type="entry name" value="Thioredoxin_domain"/>
</dbReference>
<keyword evidence="8 16" id="KW-0460">Magnesium</keyword>
<evidence type="ECO:0000256" key="8">
    <source>
        <dbReference type="ARBA" id="ARBA00022842"/>
    </source>
</evidence>
<dbReference type="EC" id="2.7.7.89" evidence="16"/>
<reference evidence="19 20" key="1">
    <citation type="journal article" date="2011" name="Stand. Genomic Sci.">
        <title>Complete genome sequence of Rhodospirillum rubrum type strain (S1).</title>
        <authorList>
            <person name="Munk A.C."/>
            <person name="Copeland A."/>
            <person name="Lucas S."/>
            <person name="Lapidus A."/>
            <person name="Del Rio T.G."/>
            <person name="Barry K."/>
            <person name="Detter J.C."/>
            <person name="Hammon N."/>
            <person name="Israni S."/>
            <person name="Pitluck S."/>
            <person name="Brettin T."/>
            <person name="Bruce D."/>
            <person name="Han C."/>
            <person name="Tapia R."/>
            <person name="Gilna P."/>
            <person name="Schmutz J."/>
            <person name="Larimer F."/>
            <person name="Land M."/>
            <person name="Kyrpides N.C."/>
            <person name="Mavromatis K."/>
            <person name="Richardson P."/>
            <person name="Rohde M."/>
            <person name="Goker M."/>
            <person name="Klenk H.P."/>
            <person name="Zhang Y."/>
            <person name="Roberts G.P."/>
            <person name="Reslewic S."/>
            <person name="Schwartz D.C."/>
        </authorList>
    </citation>
    <scope>NUCLEOTIDE SEQUENCE [LARGE SCALE GENOMIC DNA]</scope>
    <source>
        <strain evidence="20">ATCC 11170 / ATH 1.1.1 / DSM 467 / LMG 4362 / NCIMB 8255 / S1</strain>
    </source>
</reference>
<dbReference type="NCBIfam" id="NF010706">
    <property type="entry name" value="PRK14108.1"/>
    <property type="match status" value="1"/>
</dbReference>
<dbReference type="InterPro" id="IPR036249">
    <property type="entry name" value="Thioredoxin-like_sf"/>
</dbReference>
<dbReference type="GO" id="GO:0008882">
    <property type="term" value="F:[glutamate-ammonia-ligase] adenylyltransferase activity"/>
    <property type="evidence" value="ECO:0007669"/>
    <property type="project" value="UniProtKB-UniRule"/>
</dbReference>
<dbReference type="SUPFAM" id="SSF52833">
    <property type="entry name" value="Thioredoxin-like"/>
    <property type="match status" value="1"/>
</dbReference>
<dbReference type="EnsemblBacteria" id="ABC22838">
    <property type="protein sequence ID" value="ABC22838"/>
    <property type="gene ID" value="Rru_A2038"/>
</dbReference>
<dbReference type="EMBL" id="CP000230">
    <property type="protein sequence ID" value="ABC22838.1"/>
    <property type="molecule type" value="Genomic_DNA"/>
</dbReference>
<evidence type="ECO:0000256" key="13">
    <source>
        <dbReference type="ARBA" id="ARBA00023284"/>
    </source>
</evidence>
<feature type="region of interest" description="Disordered" evidence="17">
    <location>
        <begin position="982"/>
        <end position="1001"/>
    </location>
</feature>
<organism evidence="19 20">
    <name type="scientific">Rhodospirillum rubrum (strain ATCC 11170 / ATH 1.1.1 / DSM 467 / LMG 4362 / NCIMB 8255 / S1)</name>
    <dbReference type="NCBI Taxonomy" id="269796"/>
    <lineage>
        <taxon>Bacteria</taxon>
        <taxon>Pseudomonadati</taxon>
        <taxon>Pseudomonadota</taxon>
        <taxon>Alphaproteobacteria</taxon>
        <taxon>Rhodospirillales</taxon>
        <taxon>Rhodospirillaceae</taxon>
        <taxon>Rhodospirillum</taxon>
    </lineage>
</organism>
<evidence type="ECO:0000256" key="3">
    <source>
        <dbReference type="ARBA" id="ARBA00022559"/>
    </source>
</evidence>
<evidence type="ECO:0000256" key="2">
    <source>
        <dbReference type="ARBA" id="ARBA00011245"/>
    </source>
</evidence>
<dbReference type="InterPro" id="IPR023057">
    <property type="entry name" value="GlnE"/>
</dbReference>
<dbReference type="PATRIC" id="fig|269796.9.peg.2125"/>
<keyword evidence="5 16" id="KW-0548">Nucleotidyltransferase</keyword>
<keyword evidence="6 16" id="KW-0547">Nucleotide-binding</keyword>
<dbReference type="SUPFAM" id="SSF81301">
    <property type="entry name" value="Nucleotidyltransferase"/>
    <property type="match status" value="2"/>
</dbReference>
<comment type="cofactor">
    <cofactor evidence="16">
        <name>Mg(2+)</name>
        <dbReference type="ChEBI" id="CHEBI:18420"/>
    </cofactor>
</comment>
<evidence type="ECO:0000256" key="4">
    <source>
        <dbReference type="ARBA" id="ARBA00022679"/>
    </source>
</evidence>
<comment type="function">
    <text evidence="1">Thiol-specific peroxidase that catalyzes the reduction of hydrogen peroxide and organic hydroperoxides to water and alcohols, respectively. Plays a role in cell protection against oxidative stress by detoxifying peroxides and as sensor of hydrogen peroxide-mediated signaling events.</text>
</comment>
<dbReference type="GO" id="GO:0047388">
    <property type="term" value="F:[glutamine synthetase]-adenylyl-L-tyrosine phosphorylase activity"/>
    <property type="evidence" value="ECO:0007669"/>
    <property type="project" value="UniProtKB-EC"/>
</dbReference>
<dbReference type="Gene3D" id="3.40.30.10">
    <property type="entry name" value="Glutaredoxin"/>
    <property type="match status" value="1"/>
</dbReference>
<dbReference type="PhylomeDB" id="Q2RSQ7"/>
<dbReference type="RefSeq" id="WP_011389791.1">
    <property type="nucleotide sequence ID" value="NC_007643.1"/>
</dbReference>
<name>Q2RSQ7_RHORT</name>
<evidence type="ECO:0000256" key="15">
    <source>
        <dbReference type="ARBA" id="ARBA00049091"/>
    </source>
</evidence>
<dbReference type="CDD" id="cd05401">
    <property type="entry name" value="NT_GlnE_GlnD_like"/>
    <property type="match status" value="2"/>
</dbReference>
<comment type="catalytic activity">
    <reaction evidence="15">
        <text>a hydroperoxide + [thioredoxin]-dithiol = an alcohol + [thioredoxin]-disulfide + H2O</text>
        <dbReference type="Rhea" id="RHEA:62620"/>
        <dbReference type="Rhea" id="RHEA-COMP:10698"/>
        <dbReference type="Rhea" id="RHEA-COMP:10700"/>
        <dbReference type="ChEBI" id="CHEBI:15377"/>
        <dbReference type="ChEBI" id="CHEBI:29950"/>
        <dbReference type="ChEBI" id="CHEBI:30879"/>
        <dbReference type="ChEBI" id="CHEBI:35924"/>
        <dbReference type="ChEBI" id="CHEBI:50058"/>
        <dbReference type="EC" id="1.11.1.24"/>
    </reaction>
</comment>
<feature type="domain" description="Thioredoxin" evidence="18">
    <location>
        <begin position="1004"/>
        <end position="1155"/>
    </location>
</feature>
<dbReference type="FunFam" id="3.30.460.10:FF:000081">
    <property type="entry name" value="Bifunctional glutamine synthetase adenylyltransferase/adenylyl-removing enzyme"/>
    <property type="match status" value="1"/>
</dbReference>
<feature type="compositionally biased region" description="Pro residues" evidence="17">
    <location>
        <begin position="985"/>
        <end position="995"/>
    </location>
</feature>
<evidence type="ECO:0000256" key="11">
    <source>
        <dbReference type="ARBA" id="ARBA00023157"/>
    </source>
</evidence>
<protein>
    <recommendedName>
        <fullName evidence="16">Bifunctional glutamine synthetase adenylyltransferase/adenylyl-removing enzyme</fullName>
    </recommendedName>
    <alternativeName>
        <fullName evidence="16">ATP:glutamine synthetase adenylyltransferase</fullName>
    </alternativeName>
    <alternativeName>
        <fullName evidence="16">ATase</fullName>
    </alternativeName>
    <domain>
        <recommendedName>
            <fullName evidence="16">Glutamine synthetase adenylyl-L-tyrosine phosphorylase</fullName>
            <ecNumber evidence="16">2.7.7.89</ecNumber>
        </recommendedName>
        <alternativeName>
            <fullName evidence="16">Adenylyl removase</fullName>
            <shortName evidence="16">AR</shortName>
            <shortName evidence="16">AT-N</shortName>
        </alternativeName>
    </domain>
    <domain>
        <recommendedName>
            <fullName evidence="16">Glutamine synthetase adenylyl transferase</fullName>
            <ecNumber evidence="16">2.7.7.42</ecNumber>
        </recommendedName>
        <alternativeName>
            <fullName evidence="16">Adenylyl transferase</fullName>
            <shortName evidence="16">AT</shortName>
            <shortName evidence="16">AT-C</shortName>
        </alternativeName>
    </domain>
</protein>
<dbReference type="eggNOG" id="COG1391">
    <property type="taxonomic scope" value="Bacteria"/>
</dbReference>
<dbReference type="FunFam" id="3.40.30.10:FF:000007">
    <property type="entry name" value="Thioredoxin-dependent thiol peroxidase"/>
    <property type="match status" value="1"/>
</dbReference>
<dbReference type="GO" id="GO:0000820">
    <property type="term" value="P:regulation of glutamine family amino acid metabolic process"/>
    <property type="evidence" value="ECO:0007669"/>
    <property type="project" value="UniProtKB-UniRule"/>
</dbReference>
<dbReference type="STRING" id="269796.Rru_A2038"/>
<evidence type="ECO:0000256" key="6">
    <source>
        <dbReference type="ARBA" id="ARBA00022741"/>
    </source>
</evidence>
<comment type="function">
    <text evidence="16">Involved in the regulation of glutamine synthetase GlnA, a key enzyme in the process to assimilate ammonia. When cellular nitrogen levels are high, the C-terminal adenylyl transferase (AT) inactivates GlnA by covalent transfer of an adenylyl group from ATP to specific tyrosine residue of GlnA, thus reducing its activity. Conversely, when nitrogen levels are low, the N-terminal adenylyl removase (AR) activates GlnA by removing the adenylyl group by phosphorolysis, increasing its activity. The regulatory region of GlnE binds the signal transduction protein PII (GlnB) which indicates the nitrogen status of the cell.</text>
</comment>
<dbReference type="Pfam" id="PF08335">
    <property type="entry name" value="GlnD_UR_UTase"/>
    <property type="match status" value="2"/>
</dbReference>
<dbReference type="HAMAP" id="MF_00802">
    <property type="entry name" value="GlnE"/>
    <property type="match status" value="1"/>
</dbReference>
<dbReference type="GO" id="GO:0005524">
    <property type="term" value="F:ATP binding"/>
    <property type="evidence" value="ECO:0007669"/>
    <property type="project" value="UniProtKB-UniRule"/>
</dbReference>